<proteinExistence type="inferred from homology"/>
<dbReference type="PANTHER" id="PTHR33091:SF94">
    <property type="entry name" value="PROTEASE INHIBITOR PROTEIN"/>
    <property type="match status" value="1"/>
</dbReference>
<organism evidence="4 5">
    <name type="scientific">Cinchona calisaya</name>
    <dbReference type="NCBI Taxonomy" id="153742"/>
    <lineage>
        <taxon>Eukaryota</taxon>
        <taxon>Viridiplantae</taxon>
        <taxon>Streptophyta</taxon>
        <taxon>Embryophyta</taxon>
        <taxon>Tracheophyta</taxon>
        <taxon>Spermatophyta</taxon>
        <taxon>Magnoliopsida</taxon>
        <taxon>eudicotyledons</taxon>
        <taxon>Gunneridae</taxon>
        <taxon>Pentapetalae</taxon>
        <taxon>asterids</taxon>
        <taxon>lamiids</taxon>
        <taxon>Gentianales</taxon>
        <taxon>Rubiaceae</taxon>
        <taxon>Cinchonoideae</taxon>
        <taxon>Cinchoneae</taxon>
        <taxon>Cinchona</taxon>
    </lineage>
</organism>
<dbReference type="AlphaFoldDB" id="A0ABD3AWP4"/>
<dbReference type="PANTHER" id="PTHR33091">
    <property type="entry name" value="PROTEIN, PUTATIVE, EXPRESSED-RELATED"/>
    <property type="match status" value="1"/>
</dbReference>
<keyword evidence="3" id="KW-0722">Serine protease inhibitor</keyword>
<keyword evidence="2" id="KW-0646">Protease inhibitor</keyword>
<dbReference type="InterPro" id="IPR036354">
    <property type="entry name" value="Prot_inh_pot1_sf"/>
</dbReference>
<dbReference type="PROSITE" id="PS00285">
    <property type="entry name" value="POTATO_INHIBITOR"/>
    <property type="match status" value="2"/>
</dbReference>
<evidence type="ECO:0000256" key="3">
    <source>
        <dbReference type="ARBA" id="ARBA00022900"/>
    </source>
</evidence>
<dbReference type="EMBL" id="JBJUIK010000002">
    <property type="protein sequence ID" value="KAL3535629.1"/>
    <property type="molecule type" value="Genomic_DNA"/>
</dbReference>
<dbReference type="SUPFAM" id="SSF54654">
    <property type="entry name" value="CI-2 family of serine protease inhibitors"/>
    <property type="match status" value="2"/>
</dbReference>
<sequence>MPTKHPYPPCYNSSCTKPRCCAFKFEWPELVGRNGEEAKGIIEKETPVVTVVILSPGNYGKCDFCCNRVFVYVDKENQVRDTPTIASTYEWPELVGKDGESARIIIEKQSPELNVVVLHEGDPPLFDFCCNRVLLHVDEDNMVQITPEIG</sequence>
<dbReference type="GO" id="GO:0004867">
    <property type="term" value="F:serine-type endopeptidase inhibitor activity"/>
    <property type="evidence" value="ECO:0007669"/>
    <property type="project" value="UniProtKB-KW"/>
</dbReference>
<dbReference type="Pfam" id="PF00280">
    <property type="entry name" value="potato_inhibit"/>
    <property type="match status" value="2"/>
</dbReference>
<gene>
    <name evidence="4" type="ORF">ACH5RR_004090</name>
</gene>
<evidence type="ECO:0000256" key="2">
    <source>
        <dbReference type="ARBA" id="ARBA00022690"/>
    </source>
</evidence>
<protein>
    <recommendedName>
        <fullName evidence="6">Proteinase inhibitor</fullName>
    </recommendedName>
</protein>
<accession>A0ABD3AWP4</accession>
<name>A0ABD3AWP4_9GENT</name>
<reference evidence="4 5" key="1">
    <citation type="submission" date="2024-11" db="EMBL/GenBank/DDBJ databases">
        <title>A near-complete genome assembly of Cinchona calisaya.</title>
        <authorList>
            <person name="Lian D.C."/>
            <person name="Zhao X.W."/>
            <person name="Wei L."/>
        </authorList>
    </citation>
    <scope>NUCLEOTIDE SEQUENCE [LARGE SCALE GENOMIC DNA]</scope>
    <source>
        <tissue evidence="4">Nenye</tissue>
    </source>
</reference>
<evidence type="ECO:0000313" key="5">
    <source>
        <dbReference type="Proteomes" id="UP001630127"/>
    </source>
</evidence>
<evidence type="ECO:0000256" key="1">
    <source>
        <dbReference type="ARBA" id="ARBA00008210"/>
    </source>
</evidence>
<evidence type="ECO:0008006" key="6">
    <source>
        <dbReference type="Google" id="ProtNLM"/>
    </source>
</evidence>
<comment type="caution">
    <text evidence="4">The sequence shown here is derived from an EMBL/GenBank/DDBJ whole genome shotgun (WGS) entry which is preliminary data.</text>
</comment>
<dbReference type="Proteomes" id="UP001630127">
    <property type="component" value="Unassembled WGS sequence"/>
</dbReference>
<comment type="similarity">
    <text evidence="1">Belongs to the protease inhibitor I13 (potato type I serine protease inhibitor) family.</text>
</comment>
<evidence type="ECO:0000313" key="4">
    <source>
        <dbReference type="EMBL" id="KAL3535629.1"/>
    </source>
</evidence>
<dbReference type="Gene3D" id="3.30.10.10">
    <property type="entry name" value="Trypsin Inhibitor V, subunit A"/>
    <property type="match status" value="2"/>
</dbReference>
<keyword evidence="5" id="KW-1185">Reference proteome</keyword>
<dbReference type="InterPro" id="IPR000864">
    <property type="entry name" value="Prot_inh_pot1"/>
</dbReference>